<protein>
    <submittedName>
        <fullName evidence="3">YceG-like family protein</fullName>
    </submittedName>
</protein>
<dbReference type="AlphaFoldDB" id="A0A1H3F062"/>
<feature type="transmembrane region" description="Helical" evidence="2">
    <location>
        <begin position="6"/>
        <end position="27"/>
    </location>
</feature>
<gene>
    <name evidence="3" type="ORF">SAMN02910414_00074</name>
</gene>
<keyword evidence="2" id="KW-0472">Membrane</keyword>
<organism evidence="3 4">
    <name type="scientific">Lachnobacterium bovis DSM 14045</name>
    <dbReference type="NCBI Taxonomy" id="1122142"/>
    <lineage>
        <taxon>Bacteria</taxon>
        <taxon>Bacillati</taxon>
        <taxon>Bacillota</taxon>
        <taxon>Clostridia</taxon>
        <taxon>Lachnospirales</taxon>
        <taxon>Lachnospiraceae</taxon>
        <taxon>Lachnobacterium</taxon>
    </lineage>
</organism>
<dbReference type="Gene3D" id="3.30.1490.480">
    <property type="entry name" value="Endolytic murein transglycosylase"/>
    <property type="match status" value="1"/>
</dbReference>
<keyword evidence="2" id="KW-1133">Transmembrane helix</keyword>
<sequence length="170" mass="19079">MRLKYFIRGLGTGILSSTIILMILFSVKGPKDLTDAEILQKAQKIKKSSTEYNLKLKKDSKEKSTTNNKDSKESTKKNNTTESKTNKIRNQGTENGQDTSSNKNEITVVVKKGETLKEICDELQDKGVVKSSESMRHFMVEKGYDSFLHAGSFNVKKGMSEDEIGKIFSK</sequence>
<reference evidence="3 4" key="1">
    <citation type="submission" date="2016-10" db="EMBL/GenBank/DDBJ databases">
        <authorList>
            <person name="de Groot N.N."/>
        </authorList>
    </citation>
    <scope>NUCLEOTIDE SEQUENCE [LARGE SCALE GENOMIC DNA]</scope>
    <source>
        <strain evidence="3 4">DSM 14045</strain>
    </source>
</reference>
<dbReference type="STRING" id="1122142.SAMN02910414_00074"/>
<name>A0A1H3F062_9FIRM</name>
<keyword evidence="4" id="KW-1185">Reference proteome</keyword>
<dbReference type="OrthoDB" id="9792479at2"/>
<proteinExistence type="predicted"/>
<dbReference type="EMBL" id="FNPG01000004">
    <property type="protein sequence ID" value="SDX84197.1"/>
    <property type="molecule type" value="Genomic_DNA"/>
</dbReference>
<evidence type="ECO:0000256" key="2">
    <source>
        <dbReference type="SAM" id="Phobius"/>
    </source>
</evidence>
<dbReference type="Proteomes" id="UP000183918">
    <property type="component" value="Unassembled WGS sequence"/>
</dbReference>
<feature type="region of interest" description="Disordered" evidence="1">
    <location>
        <begin position="53"/>
        <end position="104"/>
    </location>
</feature>
<dbReference type="RefSeq" id="WP_074714893.1">
    <property type="nucleotide sequence ID" value="NZ_FNPG01000004.1"/>
</dbReference>
<feature type="compositionally biased region" description="Basic and acidic residues" evidence="1">
    <location>
        <begin position="54"/>
        <end position="76"/>
    </location>
</feature>
<feature type="compositionally biased region" description="Polar residues" evidence="1">
    <location>
        <begin position="88"/>
        <end position="104"/>
    </location>
</feature>
<evidence type="ECO:0000313" key="4">
    <source>
        <dbReference type="Proteomes" id="UP000183918"/>
    </source>
</evidence>
<accession>A0A1H3F062</accession>
<evidence type="ECO:0000256" key="1">
    <source>
        <dbReference type="SAM" id="MobiDB-lite"/>
    </source>
</evidence>
<keyword evidence="2" id="KW-0812">Transmembrane</keyword>
<evidence type="ECO:0000313" key="3">
    <source>
        <dbReference type="EMBL" id="SDX84197.1"/>
    </source>
</evidence>